<dbReference type="AlphaFoldDB" id="A0A366DWI5"/>
<comment type="caution">
    <text evidence="1">The sequence shown here is derived from an EMBL/GenBank/DDBJ whole genome shotgun (WGS) entry which is preliminary data.</text>
</comment>
<dbReference type="RefSeq" id="WP_113869898.1">
    <property type="nucleotide sequence ID" value="NZ_BAABQN010000010.1"/>
</dbReference>
<organism evidence="1 2">
    <name type="scientific">Paraliobacillus ryukyuensis</name>
    <dbReference type="NCBI Taxonomy" id="200904"/>
    <lineage>
        <taxon>Bacteria</taxon>
        <taxon>Bacillati</taxon>
        <taxon>Bacillota</taxon>
        <taxon>Bacilli</taxon>
        <taxon>Bacillales</taxon>
        <taxon>Bacillaceae</taxon>
        <taxon>Paraliobacillus</taxon>
    </lineage>
</organism>
<sequence>MKYFKILFQPNEKNPPFYKQVFLKDCIVSKKGYSFAIPYSPQDFNAFLMDDQIYNIFVYSTVKQLMLSNHKYLNLILMQDRFNLSLVDCKFKNYEIEDLLEGEEFNLESIEALLQNQDYEIMQLFFRSKGNHMVTLKSNGVLGIDSGLSEEEYIDVKKLIEFISFGPRMLV</sequence>
<dbReference type="EMBL" id="QNRI01000011">
    <property type="protein sequence ID" value="RBO93538.1"/>
    <property type="molecule type" value="Genomic_DNA"/>
</dbReference>
<dbReference type="OrthoDB" id="2968181at2"/>
<evidence type="ECO:0000313" key="1">
    <source>
        <dbReference type="EMBL" id="RBO93538.1"/>
    </source>
</evidence>
<reference evidence="1 2" key="1">
    <citation type="submission" date="2018-06" db="EMBL/GenBank/DDBJ databases">
        <title>Genomic Encyclopedia of Type Strains, Phase IV (KMG-IV): sequencing the most valuable type-strain genomes for metagenomic binning, comparative biology and taxonomic classification.</title>
        <authorList>
            <person name="Goeker M."/>
        </authorList>
    </citation>
    <scope>NUCLEOTIDE SEQUENCE [LARGE SCALE GENOMIC DNA]</scope>
    <source>
        <strain evidence="1 2">DSM 15140</strain>
    </source>
</reference>
<gene>
    <name evidence="1" type="ORF">DES48_11148</name>
</gene>
<proteinExistence type="predicted"/>
<protein>
    <submittedName>
        <fullName evidence="1">Uncharacterized protein</fullName>
    </submittedName>
</protein>
<accession>A0A366DWI5</accession>
<keyword evidence="2" id="KW-1185">Reference proteome</keyword>
<dbReference type="Proteomes" id="UP000252254">
    <property type="component" value="Unassembled WGS sequence"/>
</dbReference>
<evidence type="ECO:0000313" key="2">
    <source>
        <dbReference type="Proteomes" id="UP000252254"/>
    </source>
</evidence>
<name>A0A366DWI5_9BACI</name>